<feature type="region of interest" description="Disordered" evidence="8">
    <location>
        <begin position="1"/>
        <end position="59"/>
    </location>
</feature>
<comment type="pathway">
    <text evidence="7">tRNA modification; N(7)-methylguanine-tRNA biosynthesis.</text>
</comment>
<keyword evidence="3 7" id="KW-0489">Methyltransferase</keyword>
<dbReference type="InterPro" id="IPR003358">
    <property type="entry name" value="tRNA_(Gua-N-7)_MeTrfase_Trmb"/>
</dbReference>
<keyword evidence="6 7" id="KW-0819">tRNA processing</keyword>
<dbReference type="EC" id="2.1.1.33" evidence="7"/>
<protein>
    <recommendedName>
        <fullName evidence="7">tRNA (guanine-N(7)-)-methyltransferase</fullName>
        <ecNumber evidence="7">2.1.1.33</ecNumber>
    </recommendedName>
    <alternativeName>
        <fullName evidence="7">tRNA (guanine(46)-N(7))-methyltransferase</fullName>
    </alternativeName>
    <alternativeName>
        <fullName evidence="7">tRNA(m7G46)-methyltransferase</fullName>
    </alternativeName>
</protein>
<evidence type="ECO:0000256" key="6">
    <source>
        <dbReference type="ARBA" id="ARBA00022694"/>
    </source>
</evidence>
<dbReference type="SUPFAM" id="SSF53335">
    <property type="entry name" value="S-adenosyl-L-methionine-dependent methyltransferases"/>
    <property type="match status" value="1"/>
</dbReference>
<dbReference type="GO" id="GO:0008176">
    <property type="term" value="F:tRNA (guanine(46)-N7)-methyltransferase activity"/>
    <property type="evidence" value="ECO:0007669"/>
    <property type="project" value="UniProtKB-EC"/>
</dbReference>
<keyword evidence="10" id="KW-1185">Reference proteome</keyword>
<dbReference type="NCBIfam" id="TIGR00091">
    <property type="entry name" value="tRNA (guanosine(46)-N7)-methyltransferase TrmB"/>
    <property type="match status" value="1"/>
</dbReference>
<feature type="binding site" evidence="7">
    <location>
        <position position="173"/>
    </location>
    <ligand>
        <name>S-adenosyl-L-methionine</name>
        <dbReference type="ChEBI" id="CHEBI:59789"/>
    </ligand>
</feature>
<evidence type="ECO:0000256" key="5">
    <source>
        <dbReference type="ARBA" id="ARBA00022691"/>
    </source>
</evidence>
<evidence type="ECO:0000256" key="2">
    <source>
        <dbReference type="ARBA" id="ARBA00003015"/>
    </source>
</evidence>
<feature type="binding site" evidence="7">
    <location>
        <position position="146"/>
    </location>
    <ligand>
        <name>S-adenosyl-L-methionine</name>
        <dbReference type="ChEBI" id="CHEBI:59789"/>
    </ligand>
</feature>
<dbReference type="Gene3D" id="3.40.50.150">
    <property type="entry name" value="Vaccinia Virus protein VP39"/>
    <property type="match status" value="1"/>
</dbReference>
<comment type="function">
    <text evidence="2 7">Catalyzes the formation of N(7)-methylguanine at position 46 (m7G46) in tRNA.</text>
</comment>
<feature type="binding site" evidence="7">
    <location>
        <position position="121"/>
    </location>
    <ligand>
        <name>S-adenosyl-L-methionine</name>
        <dbReference type="ChEBI" id="CHEBI:59789"/>
    </ligand>
</feature>
<dbReference type="InterPro" id="IPR055361">
    <property type="entry name" value="tRNA_methyltr_TrmB_bact"/>
</dbReference>
<feature type="region of interest" description="Interaction with RNA" evidence="7">
    <location>
        <begin position="202"/>
        <end position="207"/>
    </location>
</feature>
<keyword evidence="5 7" id="KW-0949">S-adenosyl-L-methionine</keyword>
<feature type="binding site" evidence="7">
    <location>
        <begin position="297"/>
        <end position="300"/>
    </location>
    <ligand>
        <name>substrate</name>
    </ligand>
</feature>
<comment type="similarity">
    <text evidence="7">Belongs to the class I-like SAM-binding methyltransferase superfamily. TrmB family.</text>
</comment>
<dbReference type="PROSITE" id="PS51625">
    <property type="entry name" value="SAM_MT_TRMB"/>
    <property type="match status" value="1"/>
</dbReference>
<proteinExistence type="inferred from homology"/>
<feature type="compositionally biased region" description="Basic and acidic residues" evidence="8">
    <location>
        <begin position="32"/>
        <end position="43"/>
    </location>
</feature>
<dbReference type="PANTHER" id="PTHR23417:SF14">
    <property type="entry name" value="PENTACOTRIPEPTIDE-REPEAT REGION OF PRORP DOMAIN-CONTAINING PROTEIN"/>
    <property type="match status" value="1"/>
</dbReference>
<feature type="binding site" evidence="7">
    <location>
        <position position="196"/>
    </location>
    <ligand>
        <name>S-adenosyl-L-methionine</name>
        <dbReference type="ChEBI" id="CHEBI:59789"/>
    </ligand>
</feature>
<evidence type="ECO:0000256" key="8">
    <source>
        <dbReference type="SAM" id="MobiDB-lite"/>
    </source>
</evidence>
<gene>
    <name evidence="7" type="primary">trmB</name>
    <name evidence="9" type="ORF">JOF48_001280</name>
</gene>
<evidence type="ECO:0000313" key="10">
    <source>
        <dbReference type="Proteomes" id="UP000711614"/>
    </source>
</evidence>
<dbReference type="PANTHER" id="PTHR23417">
    <property type="entry name" value="3-DEOXY-D-MANNO-OCTULOSONIC-ACID TRANSFERASE/TRNA GUANINE-N 7 - -METHYLTRANSFERASE"/>
    <property type="match status" value="1"/>
</dbReference>
<feature type="compositionally biased region" description="Low complexity" evidence="8">
    <location>
        <begin position="1"/>
        <end position="31"/>
    </location>
</feature>
<evidence type="ECO:0000256" key="4">
    <source>
        <dbReference type="ARBA" id="ARBA00022679"/>
    </source>
</evidence>
<dbReference type="Pfam" id="PF02390">
    <property type="entry name" value="Methyltransf_4"/>
    <property type="match status" value="1"/>
</dbReference>
<accession>A0ABS4YUK8</accession>
<dbReference type="InterPro" id="IPR029063">
    <property type="entry name" value="SAM-dependent_MTases_sf"/>
</dbReference>
<evidence type="ECO:0000256" key="1">
    <source>
        <dbReference type="ARBA" id="ARBA00000142"/>
    </source>
</evidence>
<dbReference type="RefSeq" id="WP_209678592.1">
    <property type="nucleotide sequence ID" value="NZ_JAGIOI010000001.1"/>
</dbReference>
<evidence type="ECO:0000256" key="3">
    <source>
        <dbReference type="ARBA" id="ARBA00022603"/>
    </source>
</evidence>
<dbReference type="HAMAP" id="MF_01057">
    <property type="entry name" value="tRNA_methyltr_TrmB"/>
    <property type="match status" value="1"/>
</dbReference>
<evidence type="ECO:0000256" key="7">
    <source>
        <dbReference type="HAMAP-Rule" id="MF_01057"/>
    </source>
</evidence>
<evidence type="ECO:0000313" key="9">
    <source>
        <dbReference type="EMBL" id="MBP2412481.1"/>
    </source>
</evidence>
<dbReference type="EMBL" id="JAGIOI010000001">
    <property type="protein sequence ID" value="MBP2412481.1"/>
    <property type="molecule type" value="Genomic_DNA"/>
</dbReference>
<comment type="catalytic activity">
    <reaction evidence="1 7">
        <text>guanosine(46) in tRNA + S-adenosyl-L-methionine = N(7)-methylguanosine(46) in tRNA + S-adenosyl-L-homocysteine</text>
        <dbReference type="Rhea" id="RHEA:42708"/>
        <dbReference type="Rhea" id="RHEA-COMP:10188"/>
        <dbReference type="Rhea" id="RHEA-COMP:10189"/>
        <dbReference type="ChEBI" id="CHEBI:57856"/>
        <dbReference type="ChEBI" id="CHEBI:59789"/>
        <dbReference type="ChEBI" id="CHEBI:74269"/>
        <dbReference type="ChEBI" id="CHEBI:74480"/>
        <dbReference type="EC" id="2.1.1.33"/>
    </reaction>
</comment>
<reference evidence="9 10" key="1">
    <citation type="submission" date="2021-03" db="EMBL/GenBank/DDBJ databases">
        <title>Sequencing the genomes of 1000 actinobacteria strains.</title>
        <authorList>
            <person name="Klenk H.-P."/>
        </authorList>
    </citation>
    <scope>NUCLEOTIDE SEQUENCE [LARGE SCALE GENOMIC DNA]</scope>
    <source>
        <strain evidence="9 10">DSM 16005</strain>
    </source>
</reference>
<organism evidence="9 10">
    <name type="scientific">Arthrobacter stackebrandtii</name>
    <dbReference type="NCBI Taxonomy" id="272161"/>
    <lineage>
        <taxon>Bacteria</taxon>
        <taxon>Bacillati</taxon>
        <taxon>Actinomycetota</taxon>
        <taxon>Actinomycetes</taxon>
        <taxon>Micrococcales</taxon>
        <taxon>Micrococcaceae</taxon>
        <taxon>Arthrobacter</taxon>
    </lineage>
</organism>
<feature type="binding site" evidence="7">
    <location>
        <position position="232"/>
    </location>
    <ligand>
        <name>substrate</name>
    </ligand>
</feature>
<keyword evidence="4 7" id="KW-0808">Transferase</keyword>
<dbReference type="Proteomes" id="UP000711614">
    <property type="component" value="Unassembled WGS sequence"/>
</dbReference>
<sequence>MSETPASAPESAESAATTAPAATDTATAGNTAEERAPRTEDGTARPITPGTQAAEGTYRRQTVSFVRRGTRLQGKRQKAWDEHSAHLAVDVPRHIADTSVHPEYVFDAAAEFGRTAPVVVEIGSGLGDAVIHAAMENPDKDFLAVEVYTPGLAQTIQKIVANNITNVRVVQANAPEVLSSMLPAGSVSEVWVFFPDPWHKTKHNKRRMVKDAFAPLVARVLEPGGTWRLATDWSAYAEQMLEVGNASEDFTNIYDGERTGAESPLTEARLSGVDCEQSDEADEAGGWAPRFDGRVLTSFEGKAHKAGRVIFDLAFRKN</sequence>
<comment type="caution">
    <text evidence="9">The sequence shown here is derived from an EMBL/GenBank/DDBJ whole genome shotgun (WGS) entry which is preliminary data.</text>
</comment>
<name>A0ABS4YUK8_9MICC</name>
<feature type="binding site" evidence="7">
    <location>
        <position position="200"/>
    </location>
    <ligand>
        <name>substrate</name>
    </ligand>
</feature>